<evidence type="ECO:0000256" key="11">
    <source>
        <dbReference type="ARBA" id="ARBA00025614"/>
    </source>
</evidence>
<keyword evidence="3 13" id="KW-0138">CF(0)</keyword>
<keyword evidence="17" id="KW-1185">Reference proteome</keyword>
<comment type="subcellular location">
    <subcellularLocation>
        <location evidence="13">Cell membrane</location>
        <topology evidence="13">Single-pass membrane protein</topology>
    </subcellularLocation>
    <subcellularLocation>
        <location evidence="12">Endomembrane system</location>
        <topology evidence="12">Single-pass membrane protein</topology>
    </subcellularLocation>
</comment>
<keyword evidence="9 13" id="KW-0066">ATP synthesis</keyword>
<evidence type="ECO:0000256" key="7">
    <source>
        <dbReference type="ARBA" id="ARBA00023065"/>
    </source>
</evidence>
<name>A0ABM8B346_9BACT</name>
<evidence type="ECO:0000256" key="5">
    <source>
        <dbReference type="ARBA" id="ARBA00022781"/>
    </source>
</evidence>
<protein>
    <recommendedName>
        <fullName evidence="13">ATP synthase subunit b</fullName>
    </recommendedName>
    <alternativeName>
        <fullName evidence="13">ATP synthase F(0) sector subunit b</fullName>
    </alternativeName>
    <alternativeName>
        <fullName evidence="13">ATPase subunit I</fullName>
    </alternativeName>
    <alternativeName>
        <fullName evidence="13">F-type ATPase subunit b</fullName>
        <shortName evidence="13">F-ATPase subunit b</shortName>
    </alternativeName>
</protein>
<evidence type="ECO:0000256" key="3">
    <source>
        <dbReference type="ARBA" id="ARBA00022547"/>
    </source>
</evidence>
<evidence type="ECO:0000313" key="17">
    <source>
        <dbReference type="Proteomes" id="UP001317742"/>
    </source>
</evidence>
<keyword evidence="15" id="KW-0175">Coiled coil</keyword>
<accession>A0ABM8B346</accession>
<evidence type="ECO:0000256" key="13">
    <source>
        <dbReference type="HAMAP-Rule" id="MF_01398"/>
    </source>
</evidence>
<sequence length="140" mass="15336">MVLPDKTIFIQGLNFLVMIFLLNIVLIKPIREIIKKRKGLMADQLEKIEGFNEDAETKVADYEAQLITARKEAGDIRNAAKDAGVVEEQALLSTAGTEASSTIQAARTEIKSQVKGAMEQLTKDVDKYAEQATGKILGQA</sequence>
<evidence type="ECO:0000256" key="8">
    <source>
        <dbReference type="ARBA" id="ARBA00023136"/>
    </source>
</evidence>
<feature type="coiled-coil region" evidence="15">
    <location>
        <begin position="45"/>
        <end position="72"/>
    </location>
</feature>
<comment type="similarity">
    <text evidence="1 13 14">Belongs to the ATPase B chain family.</text>
</comment>
<evidence type="ECO:0000256" key="1">
    <source>
        <dbReference type="ARBA" id="ARBA00005513"/>
    </source>
</evidence>
<evidence type="ECO:0000256" key="15">
    <source>
        <dbReference type="SAM" id="Coils"/>
    </source>
</evidence>
<dbReference type="SUPFAM" id="SSF81573">
    <property type="entry name" value="F1F0 ATP synthase subunit B, membrane domain"/>
    <property type="match status" value="1"/>
</dbReference>
<comment type="function">
    <text evidence="11">Component of the F(0) channel, it forms part of the peripheral stalk, linking F(1) to F(0). The b'-subunit is a diverged and duplicated form of b found in plants and photosynthetic bacteria.</text>
</comment>
<dbReference type="InterPro" id="IPR002146">
    <property type="entry name" value="ATP_synth_b/b'su_bac/chlpt"/>
</dbReference>
<dbReference type="Proteomes" id="UP001317742">
    <property type="component" value="Chromosome"/>
</dbReference>
<dbReference type="RefSeq" id="WP_281760735.1">
    <property type="nucleotide sequence ID" value="NZ_AP026709.1"/>
</dbReference>
<dbReference type="EMBL" id="AP026709">
    <property type="protein sequence ID" value="BDQ38232.1"/>
    <property type="molecule type" value="Genomic_DNA"/>
</dbReference>
<dbReference type="HAMAP" id="MF_01398">
    <property type="entry name" value="ATP_synth_b_bprime"/>
    <property type="match status" value="1"/>
</dbReference>
<evidence type="ECO:0000256" key="10">
    <source>
        <dbReference type="ARBA" id="ARBA00025198"/>
    </source>
</evidence>
<evidence type="ECO:0000256" key="2">
    <source>
        <dbReference type="ARBA" id="ARBA00022448"/>
    </source>
</evidence>
<evidence type="ECO:0000256" key="9">
    <source>
        <dbReference type="ARBA" id="ARBA00023310"/>
    </source>
</evidence>
<keyword evidence="6 13" id="KW-1133">Transmembrane helix</keyword>
<keyword evidence="7 13" id="KW-0406">Ion transport</keyword>
<evidence type="ECO:0000313" key="16">
    <source>
        <dbReference type="EMBL" id="BDQ38232.1"/>
    </source>
</evidence>
<dbReference type="InterPro" id="IPR028987">
    <property type="entry name" value="ATP_synth_B-like_membr_sf"/>
</dbReference>
<evidence type="ECO:0000256" key="14">
    <source>
        <dbReference type="RuleBase" id="RU003848"/>
    </source>
</evidence>
<keyword evidence="13" id="KW-1003">Cell membrane</keyword>
<comment type="function">
    <text evidence="10 13">F(1)F(0) ATP synthase produces ATP from ADP in the presence of a proton or sodium gradient. F-type ATPases consist of two structural domains, F(1) containing the extramembraneous catalytic core and F(0) containing the membrane proton channel, linked together by a central stalk and a peripheral stalk. During catalysis, ATP synthesis in the catalytic domain of F(1) is coupled via a rotary mechanism of the central stalk subunits to proton translocation.</text>
</comment>
<dbReference type="InterPro" id="IPR050059">
    <property type="entry name" value="ATP_synthase_B_chain"/>
</dbReference>
<feature type="transmembrane region" description="Helical" evidence="13">
    <location>
        <begin position="6"/>
        <end position="27"/>
    </location>
</feature>
<proteinExistence type="inferred from homology"/>
<evidence type="ECO:0000256" key="4">
    <source>
        <dbReference type="ARBA" id="ARBA00022692"/>
    </source>
</evidence>
<keyword evidence="8 13" id="KW-0472">Membrane</keyword>
<dbReference type="Pfam" id="PF00430">
    <property type="entry name" value="ATP-synt_B"/>
    <property type="match status" value="1"/>
</dbReference>
<dbReference type="CDD" id="cd06503">
    <property type="entry name" value="ATP-synt_Fo_b"/>
    <property type="match status" value="1"/>
</dbReference>
<dbReference type="PANTHER" id="PTHR33445:SF2">
    <property type="entry name" value="ATP SYNTHASE SUBUNIT B', CHLOROPLASTIC"/>
    <property type="match status" value="1"/>
</dbReference>
<dbReference type="PANTHER" id="PTHR33445">
    <property type="entry name" value="ATP SYNTHASE SUBUNIT B', CHLOROPLASTIC"/>
    <property type="match status" value="1"/>
</dbReference>
<keyword evidence="2 13" id="KW-0813">Transport</keyword>
<evidence type="ECO:0000256" key="12">
    <source>
        <dbReference type="ARBA" id="ARBA00037847"/>
    </source>
</evidence>
<keyword evidence="5 13" id="KW-0375">Hydrogen ion transport</keyword>
<evidence type="ECO:0000256" key="6">
    <source>
        <dbReference type="ARBA" id="ARBA00022989"/>
    </source>
</evidence>
<comment type="subunit">
    <text evidence="13">F-type ATPases have 2 components, F(1) - the catalytic core - and F(0) - the membrane proton channel. F(1) has five subunits: alpha(3), beta(3), gamma(1), delta(1), epsilon(1). F(0) has three main subunits: a(1), b(2) and c(10-14). The alpha and beta chains form an alternating ring which encloses part of the gamma chain. F(1) is attached to F(0) by a central stalk formed by the gamma and epsilon chains, while a peripheral stalk is formed by the delta and b chains.</text>
</comment>
<organism evidence="16 17">
    <name type="scientific">Pseudodesulfovibrio nedwellii</name>
    <dbReference type="NCBI Taxonomy" id="2973072"/>
    <lineage>
        <taxon>Bacteria</taxon>
        <taxon>Pseudomonadati</taxon>
        <taxon>Thermodesulfobacteriota</taxon>
        <taxon>Desulfovibrionia</taxon>
        <taxon>Desulfovibrionales</taxon>
        <taxon>Desulfovibrionaceae</taxon>
    </lineage>
</organism>
<reference evidence="16 17" key="1">
    <citation type="submission" date="2022-08" db="EMBL/GenBank/DDBJ databases">
        <title>Genome Sequence of the sulphate-reducing bacterium, Pseudodesulfovibrio sp. SYK.</title>
        <authorList>
            <person name="Kondo R."/>
            <person name="Kataoka T."/>
        </authorList>
    </citation>
    <scope>NUCLEOTIDE SEQUENCE [LARGE SCALE GENOMIC DNA]</scope>
    <source>
        <strain evidence="16 17">SYK</strain>
    </source>
</reference>
<keyword evidence="4 13" id="KW-0812">Transmembrane</keyword>
<gene>
    <name evidence="13" type="primary">atpF</name>
    <name evidence="16" type="ORF">SYK_25920</name>
</gene>